<dbReference type="Proteomes" id="UP000006794">
    <property type="component" value="Chromosome"/>
</dbReference>
<evidence type="ECO:0000313" key="1">
    <source>
        <dbReference type="EMBL" id="AEH38523.1"/>
    </source>
</evidence>
<dbReference type="InterPro" id="IPR055982">
    <property type="entry name" value="DUF7560"/>
</dbReference>
<dbReference type="STRING" id="797210.Halxa_3918"/>
<dbReference type="HOGENOM" id="CLU_206272_0_0_2"/>
<accession>F8D391</accession>
<gene>
    <name evidence="1" type="ordered locus">Halxa_3918</name>
</gene>
<protein>
    <submittedName>
        <fullName evidence="1">Uncharacterized protein</fullName>
    </submittedName>
</protein>
<sequence>MRVATLDRIVMSPYRFRCPDCAQRIELEEPGREAAVESGCPFCGSAVGAKDFAATTS</sequence>
<dbReference type="EMBL" id="CP002839">
    <property type="protein sequence ID" value="AEH38523.1"/>
    <property type="molecule type" value="Genomic_DNA"/>
</dbReference>
<proteinExistence type="predicted"/>
<reference evidence="1 2" key="1">
    <citation type="journal article" date="2012" name="Stand. Genomic Sci.">
        <title>Complete genome sequence of Halopiger xanaduensis type strain (SH-6(T)).</title>
        <authorList>
            <person name="Anderson I."/>
            <person name="Tindall B.J."/>
            <person name="Rohde M."/>
            <person name="Lucas S."/>
            <person name="Han J."/>
            <person name="Lapidus A."/>
            <person name="Cheng J.F."/>
            <person name="Goodwin L."/>
            <person name="Pitluck S."/>
            <person name="Peters L."/>
            <person name="Pati A."/>
            <person name="Mikhailova N."/>
            <person name="Pagani I."/>
            <person name="Teshima H."/>
            <person name="Han C."/>
            <person name="Tapia R."/>
            <person name="Land M."/>
            <person name="Woyke T."/>
            <person name="Klenk H.P."/>
            <person name="Kyrpides N."/>
            <person name="Ivanova N."/>
        </authorList>
    </citation>
    <scope>NUCLEOTIDE SEQUENCE [LARGE SCALE GENOMIC DNA]</scope>
    <source>
        <strain evidence="2">DSM 18323 / JCM 14033 / SH-6</strain>
    </source>
</reference>
<dbReference type="KEGG" id="hxa:Halxa_3918"/>
<dbReference type="eggNOG" id="arCOG06412">
    <property type="taxonomic scope" value="Archaea"/>
</dbReference>
<dbReference type="Pfam" id="PF24441">
    <property type="entry name" value="DUF7560"/>
    <property type="match status" value="1"/>
</dbReference>
<name>F8D391_HALXS</name>
<dbReference type="AlphaFoldDB" id="F8D391"/>
<evidence type="ECO:0000313" key="2">
    <source>
        <dbReference type="Proteomes" id="UP000006794"/>
    </source>
</evidence>
<keyword evidence="2" id="KW-1185">Reference proteome</keyword>
<organism evidence="1 2">
    <name type="scientific">Halopiger xanaduensis (strain DSM 18323 / JCM 14033 / SH-6)</name>
    <dbReference type="NCBI Taxonomy" id="797210"/>
    <lineage>
        <taxon>Archaea</taxon>
        <taxon>Methanobacteriati</taxon>
        <taxon>Methanobacteriota</taxon>
        <taxon>Stenosarchaea group</taxon>
        <taxon>Halobacteria</taxon>
        <taxon>Halobacteriales</taxon>
        <taxon>Natrialbaceae</taxon>
        <taxon>Halopiger</taxon>
    </lineage>
</organism>